<dbReference type="AlphaFoldDB" id="A0A1K1MFR9"/>
<dbReference type="NCBIfam" id="TIGR01909">
    <property type="entry name" value="C_GCAxxG_C_C"/>
    <property type="match status" value="1"/>
</dbReference>
<evidence type="ECO:0000313" key="2">
    <source>
        <dbReference type="Proteomes" id="UP000183461"/>
    </source>
</evidence>
<accession>A0A1K1MFR9</accession>
<organism evidence="1 2">
    <name type="scientific">Ruminococcus flavefaciens</name>
    <dbReference type="NCBI Taxonomy" id="1265"/>
    <lineage>
        <taxon>Bacteria</taxon>
        <taxon>Bacillati</taxon>
        <taxon>Bacillota</taxon>
        <taxon>Clostridia</taxon>
        <taxon>Eubacteriales</taxon>
        <taxon>Oscillospiraceae</taxon>
        <taxon>Ruminococcus</taxon>
    </lineage>
</organism>
<gene>
    <name evidence="1" type="ORF">SAMN02910280_1162</name>
</gene>
<proteinExistence type="predicted"/>
<sequence>MERTEIAKNYFAQKCHCSQAVLASFADALGITEETALKFGSCFGGGMRKGEVCGACTGALMALGMKFGMSEVGDLEKQQIADGYARRFLDEFAKQNGSYLCRDLLKRNLASDEERQKAREEGLFALVCPKMIESAVRISEQMMQEKV</sequence>
<dbReference type="EMBL" id="FPIP01000002">
    <property type="protein sequence ID" value="SFW21994.1"/>
    <property type="molecule type" value="Genomic_DNA"/>
</dbReference>
<dbReference type="Proteomes" id="UP000183461">
    <property type="component" value="Unassembled WGS sequence"/>
</dbReference>
<name>A0A1K1MFR9_RUMFL</name>
<evidence type="ECO:0000313" key="1">
    <source>
        <dbReference type="EMBL" id="SFW21994.1"/>
    </source>
</evidence>
<dbReference type="RefSeq" id="WP_072299528.1">
    <property type="nucleotide sequence ID" value="NZ_FPIP01000002.1"/>
</dbReference>
<protein>
    <submittedName>
        <fullName evidence="1">C_GCAxxG_C_C family probable redox protein</fullName>
    </submittedName>
</protein>
<dbReference type="Pfam" id="PF09719">
    <property type="entry name" value="C_GCAxxG_C_C"/>
    <property type="match status" value="1"/>
</dbReference>
<dbReference type="InterPro" id="IPR010181">
    <property type="entry name" value="CGCAxxGCC_motif"/>
</dbReference>
<reference evidence="1 2" key="1">
    <citation type="submission" date="2016-11" db="EMBL/GenBank/DDBJ databases">
        <authorList>
            <person name="Jaros S."/>
            <person name="Januszkiewicz K."/>
            <person name="Wedrychowicz H."/>
        </authorList>
    </citation>
    <scope>NUCLEOTIDE SEQUENCE [LARGE SCALE GENOMIC DNA]</scope>
    <source>
        <strain evidence="1 2">YL228</strain>
    </source>
</reference>